<sequence length="471" mass="52519">MNQNTIFLTLFYLLINNVNNQKLPFSNSSSSISPNYTSSIPLNSTSSSPINQSFLSNKTTIPPIQTIPYCQPLNISVPNNGTRGCAYSLNIPPDTHKYIAGFVIFAFFVGQTIHYFYLEEKNGIELRRSTENDGIPSNQLFEDEHREEEKIEENGLLMYLVAESKTPGGRVTTVLEKRKRAVAPPITPAYGAASINGIYESRTKTVQKEEAMICKMQITVDKWGRGTELISLINDTDIPPSLVNPDEKARFAMELVQQHVEKMTEQKVFLHGLLEDKTRILCGSENMDTEVFSEVRFELKLEMTSPVQLSISVFSVKMEPQIEQQKTIPPGRASELISIPNKETPKAEVPPTPGSYLDKKGKSTVTNSLEEKPKSSRPGKVTIQSPDRRERRDSSKRKTGKKTSDLSELVPLLQQVQANQTTEKAAKEKQKTPKESVPNTPEKPASGQMPPMAKKKKRESSSGQGSTLQPS</sequence>
<dbReference type="GO" id="GO:0043025">
    <property type="term" value="C:neuronal cell body"/>
    <property type="evidence" value="ECO:0007669"/>
    <property type="project" value="TreeGrafter"/>
</dbReference>
<dbReference type="STRING" id="1561998.A0A1I7TM60"/>
<evidence type="ECO:0000313" key="3">
    <source>
        <dbReference type="Proteomes" id="UP000095282"/>
    </source>
</evidence>
<evidence type="ECO:0000313" key="4">
    <source>
        <dbReference type="WBParaSite" id="Csp11.Scaffold628.g7292.t1"/>
    </source>
</evidence>
<accession>A0A1I7TM60</accession>
<feature type="compositionally biased region" description="Basic and acidic residues" evidence="1">
    <location>
        <begin position="424"/>
        <end position="434"/>
    </location>
</feature>
<dbReference type="AlphaFoldDB" id="A0A1I7TM60"/>
<organism evidence="3 4">
    <name type="scientific">Caenorhabditis tropicalis</name>
    <dbReference type="NCBI Taxonomy" id="1561998"/>
    <lineage>
        <taxon>Eukaryota</taxon>
        <taxon>Metazoa</taxon>
        <taxon>Ecdysozoa</taxon>
        <taxon>Nematoda</taxon>
        <taxon>Chromadorea</taxon>
        <taxon>Rhabditida</taxon>
        <taxon>Rhabditina</taxon>
        <taxon>Rhabditomorpha</taxon>
        <taxon>Rhabditoidea</taxon>
        <taxon>Rhabditidae</taxon>
        <taxon>Peloderinae</taxon>
        <taxon>Caenorhabditis</taxon>
    </lineage>
</organism>
<keyword evidence="3" id="KW-1185">Reference proteome</keyword>
<name>A0A1I7TM60_9PELO</name>
<feature type="signal peptide" evidence="2">
    <location>
        <begin position="1"/>
        <end position="20"/>
    </location>
</feature>
<feature type="region of interest" description="Disordered" evidence="1">
    <location>
        <begin position="339"/>
        <end position="471"/>
    </location>
</feature>
<reference evidence="4" key="1">
    <citation type="submission" date="2016-11" db="UniProtKB">
        <authorList>
            <consortium name="WormBaseParasite"/>
        </authorList>
    </citation>
    <scope>IDENTIFICATION</scope>
</reference>
<keyword evidence="2" id="KW-0732">Signal</keyword>
<evidence type="ECO:0000256" key="1">
    <source>
        <dbReference type="SAM" id="MobiDB-lite"/>
    </source>
</evidence>
<protein>
    <submittedName>
        <fullName evidence="4">Uncharacterized protein</fullName>
    </submittedName>
</protein>
<dbReference type="Proteomes" id="UP000095282">
    <property type="component" value="Unplaced"/>
</dbReference>
<dbReference type="PANTHER" id="PTHR31026">
    <property type="entry name" value="ENHANCER OF UNCOORDINATION"/>
    <property type="match status" value="1"/>
</dbReference>
<dbReference type="WBParaSite" id="Csp11.Scaffold628.g7292.t1">
    <property type="protein sequence ID" value="Csp11.Scaffold628.g7292.t1"/>
    <property type="gene ID" value="Csp11.Scaffold628.g7292"/>
</dbReference>
<proteinExistence type="predicted"/>
<dbReference type="GO" id="GO:0048846">
    <property type="term" value="P:axon extension involved in axon guidance"/>
    <property type="evidence" value="ECO:0007669"/>
    <property type="project" value="TreeGrafter"/>
</dbReference>
<feature type="chain" id="PRO_5009307697" evidence="2">
    <location>
        <begin position="21"/>
        <end position="471"/>
    </location>
</feature>
<dbReference type="PANTHER" id="PTHR31026:SF1">
    <property type="entry name" value="ENHANCER OF UNCOORDINATION"/>
    <property type="match status" value="1"/>
</dbReference>
<evidence type="ECO:0000256" key="2">
    <source>
        <dbReference type="SAM" id="SignalP"/>
    </source>
</evidence>
<dbReference type="eggNOG" id="ENOG502TG5Z">
    <property type="taxonomic scope" value="Eukaryota"/>
</dbReference>
<feature type="compositionally biased region" description="Polar residues" evidence="1">
    <location>
        <begin position="461"/>
        <end position="471"/>
    </location>
</feature>